<reference evidence="4 5" key="1">
    <citation type="journal article" date="2016" name="Nat. Commun.">
        <title>Thousands of microbial genomes shed light on interconnected biogeochemical processes in an aquifer system.</title>
        <authorList>
            <person name="Anantharaman K."/>
            <person name="Brown C.T."/>
            <person name="Hug L.A."/>
            <person name="Sharon I."/>
            <person name="Castelle C.J."/>
            <person name="Probst A.J."/>
            <person name="Thomas B.C."/>
            <person name="Singh A."/>
            <person name="Wilkins M.J."/>
            <person name="Karaoz U."/>
            <person name="Brodie E.L."/>
            <person name="Williams K.H."/>
            <person name="Hubbard S.S."/>
            <person name="Banfield J.F."/>
        </authorList>
    </citation>
    <scope>NUCLEOTIDE SEQUENCE [LARGE SCALE GENOMIC DNA]</scope>
</reference>
<feature type="compositionally biased region" description="Low complexity" evidence="1">
    <location>
        <begin position="51"/>
        <end position="65"/>
    </location>
</feature>
<evidence type="ECO:0000256" key="1">
    <source>
        <dbReference type="SAM" id="MobiDB-lite"/>
    </source>
</evidence>
<feature type="region of interest" description="Disordered" evidence="1">
    <location>
        <begin position="532"/>
        <end position="561"/>
    </location>
</feature>
<feature type="compositionally biased region" description="Basic and acidic residues" evidence="1">
    <location>
        <begin position="700"/>
        <end position="709"/>
    </location>
</feature>
<evidence type="ECO:0000313" key="4">
    <source>
        <dbReference type="EMBL" id="OGH66489.1"/>
    </source>
</evidence>
<gene>
    <name evidence="4" type="ORF">A3J66_04375</name>
</gene>
<evidence type="ECO:0000256" key="2">
    <source>
        <dbReference type="SAM" id="Phobius"/>
    </source>
</evidence>
<feature type="region of interest" description="Disordered" evidence="1">
    <location>
        <begin position="49"/>
        <end position="69"/>
    </location>
</feature>
<dbReference type="EMBL" id="MFQB01000035">
    <property type="protein sequence ID" value="OGH66489.1"/>
    <property type="molecule type" value="Genomic_DNA"/>
</dbReference>
<feature type="transmembrane region" description="Helical" evidence="2">
    <location>
        <begin position="20"/>
        <end position="38"/>
    </location>
</feature>
<sequence length="767" mass="88434">MAIPSRRVFGVTLKSEFSFIYIYLVAGISLLIAVFLFISPANAQAEEGVSEPAAVETPVEPATEPAAEEQVDQVVVSESDEQVTHEDLEVKDAQVLPDSPLYKFKRFGRGLKEAFTFDPVKKAGVRLQNANQELFDGQKLLGQSEGDDNKTEAALDAIGRFEKKITTISERIGGLQVKKEQGDEKVGEFLDTLVDREIKQQKILERLQEKVAKQSVPETDKVLERLQEVQEQSGKTAGETLIQIEDSSEALTERFDRVLQKQKGSEFQDLRNLEILEQLGDRVPEQARDAIRHAQENALKRFAENVKGLSEETRQQGFERYAQQVGGDEVGHIQIFDRLKQIGDLPPDVLQKMEEAKDIFATRFQERLQNFDTQFQDGALREKARERAMRQFDQIQGEDLEKLRAVDEIRQRIQFEDPELEQKMEERHNQAIEKFQQTFSDPESSEQAEKFRELSKKMAENPDPTTFRLIEELQQRVKSDPKKQEFVERMEQEAKAEFAERAKNMQEKFFEQISSNNPQDIEIFKKLQQDFIENPGGFAPPEDGEFLPPGAPPVGFGPPPQLLQFFDKAIEKQTEFLGQHFEEMESPEMRRQFEEKFEGLPPGILEQMKRRQVGEGPRPEFDQAPAEFREEFEARIRGVRQETSNRGEDVVCDEGCQREQKQRFEERVRVEERNGEFEVKEKIRQRVEGPDRPQGPGFEGEQRPFDKQPEFPQGARPEFRREVPQEVRERVQEFVEQKRGETFEQRQNEGPGPVPDAPRPEAAPPQE</sequence>
<keyword evidence="2" id="KW-0812">Transmembrane</keyword>
<feature type="compositionally biased region" description="Basic and acidic residues" evidence="1">
    <location>
        <begin position="717"/>
        <end position="747"/>
    </location>
</feature>
<feature type="compositionally biased region" description="Basic and acidic residues" evidence="1">
    <location>
        <begin position="660"/>
        <end position="691"/>
    </location>
</feature>
<dbReference type="Proteomes" id="UP000176282">
    <property type="component" value="Unassembled WGS sequence"/>
</dbReference>
<feature type="region of interest" description="Disordered" evidence="1">
    <location>
        <begin position="660"/>
        <end position="767"/>
    </location>
</feature>
<name>A0A1F6M4H0_9BACT</name>
<organism evidence="4 5">
    <name type="scientific">Candidatus Magasanikbacteria bacterium RIFCSPHIGHO2_02_FULL_47_14</name>
    <dbReference type="NCBI Taxonomy" id="1798680"/>
    <lineage>
        <taxon>Bacteria</taxon>
        <taxon>Candidatus Magasanikiibacteriota</taxon>
    </lineage>
</organism>
<evidence type="ECO:0000313" key="5">
    <source>
        <dbReference type="Proteomes" id="UP000176282"/>
    </source>
</evidence>
<feature type="compositionally biased region" description="Pro residues" evidence="1">
    <location>
        <begin position="549"/>
        <end position="561"/>
    </location>
</feature>
<dbReference type="STRING" id="1798680.A3J66_04375"/>
<dbReference type="AlphaFoldDB" id="A0A1F6M4H0"/>
<proteinExistence type="predicted"/>
<keyword evidence="2" id="KW-1133">Transmembrane helix</keyword>
<dbReference type="InterPro" id="IPR043725">
    <property type="entry name" value="DUF5667"/>
</dbReference>
<protein>
    <recommendedName>
        <fullName evidence="3">DUF5667 domain-containing protein</fullName>
    </recommendedName>
</protein>
<comment type="caution">
    <text evidence="4">The sequence shown here is derived from an EMBL/GenBank/DDBJ whole genome shotgun (WGS) entry which is preliminary data.</text>
</comment>
<feature type="compositionally biased region" description="Pro residues" evidence="1">
    <location>
        <begin position="752"/>
        <end position="767"/>
    </location>
</feature>
<feature type="domain" description="DUF5667" evidence="3">
    <location>
        <begin position="95"/>
        <end position="214"/>
    </location>
</feature>
<accession>A0A1F6M4H0</accession>
<dbReference type="Pfam" id="PF18915">
    <property type="entry name" value="DUF5667"/>
    <property type="match status" value="1"/>
</dbReference>
<evidence type="ECO:0000259" key="3">
    <source>
        <dbReference type="Pfam" id="PF18915"/>
    </source>
</evidence>
<keyword evidence="2" id="KW-0472">Membrane</keyword>